<evidence type="ECO:0000313" key="3">
    <source>
        <dbReference type="Proteomes" id="UP000813463"/>
    </source>
</evidence>
<evidence type="ECO:0008006" key="5">
    <source>
        <dbReference type="Google" id="ProtNLM"/>
    </source>
</evidence>
<feature type="domain" description="RNase H type-1" evidence="1">
    <location>
        <begin position="535"/>
        <end position="646"/>
    </location>
</feature>
<protein>
    <recommendedName>
        <fullName evidence="5">RNase H type-1 domain-containing protein</fullName>
    </recommendedName>
</protein>
<reference evidence="4" key="2">
    <citation type="submission" date="2025-08" db="UniProtKB">
        <authorList>
            <consortium name="RefSeq"/>
        </authorList>
    </citation>
    <scope>IDENTIFICATION</scope>
    <source>
        <tissue evidence="4">Leaf</tissue>
    </source>
</reference>
<name>A0ABM3RSG8_SPIOL</name>
<dbReference type="Pfam" id="PF13456">
    <property type="entry name" value="RVT_3"/>
    <property type="match status" value="1"/>
</dbReference>
<reference evidence="3" key="1">
    <citation type="journal article" date="2021" name="Nat. Commun.">
        <title>Genomic analyses provide insights into spinach domestication and the genetic basis of agronomic traits.</title>
        <authorList>
            <person name="Cai X."/>
            <person name="Sun X."/>
            <person name="Xu C."/>
            <person name="Sun H."/>
            <person name="Wang X."/>
            <person name="Ge C."/>
            <person name="Zhang Z."/>
            <person name="Wang Q."/>
            <person name="Fei Z."/>
            <person name="Jiao C."/>
            <person name="Wang Q."/>
        </authorList>
    </citation>
    <scope>NUCLEOTIDE SEQUENCE [LARGE SCALE GENOMIC DNA]</scope>
    <source>
        <strain evidence="3">cv. Varoflay</strain>
    </source>
</reference>
<organism evidence="3 4">
    <name type="scientific">Spinacia oleracea</name>
    <name type="common">Spinach</name>
    <dbReference type="NCBI Taxonomy" id="3562"/>
    <lineage>
        <taxon>Eukaryota</taxon>
        <taxon>Viridiplantae</taxon>
        <taxon>Streptophyta</taxon>
        <taxon>Embryophyta</taxon>
        <taxon>Tracheophyta</taxon>
        <taxon>Spermatophyta</taxon>
        <taxon>Magnoliopsida</taxon>
        <taxon>eudicotyledons</taxon>
        <taxon>Gunneridae</taxon>
        <taxon>Pentapetalae</taxon>
        <taxon>Caryophyllales</taxon>
        <taxon>Chenopodiaceae</taxon>
        <taxon>Chenopodioideae</taxon>
        <taxon>Anserineae</taxon>
        <taxon>Spinacia</taxon>
    </lineage>
</organism>
<dbReference type="Proteomes" id="UP000813463">
    <property type="component" value="Chromosome 4"/>
</dbReference>
<keyword evidence="3" id="KW-1185">Reference proteome</keyword>
<dbReference type="InterPro" id="IPR036397">
    <property type="entry name" value="RNaseH_sf"/>
</dbReference>
<sequence length="653" mass="74794">MMLHLEDSQSTKSSCEKVRNTIDAFCKISGEAINIDKSCVIFSPNTPESVKHELKQVLGTPCSEKLGKYLGCDVEIDGRSSKDFQPLVDKIHKKTLSWKHLSLSQAVRLVLINAILAALSSNVLAVFKVPKKITVQINAALMRYWWMGSANNRGIRWTKRTILELPKGLGGVGLRNVETYNKASLAKQAFRIQNTPSLLISRVMKAAYKNSPVEAILNKDIHCRASWGFRGLCKSVQEISTSVGRVIHRGDIDIRQDIWLPSKKVSFKNREVERGSGVVKVKDLFHPQEKKWNSQLIWATFSPNTAREILSMHISQEDKDDQVCWIDNKMGQPTVKSIYNQLILEKCPRQISISESKFWKRLWKSDMMPKWKIFIWKIMIRAVAIKSNLQKRGMRVDGRDCSMSNHIWKASSLGINAGVNQHIDIREWIKNFMCLFWNEDGSHSSRVLMFVATLWSIWLHRNEFFFRNTEPNPSNILQLVEKHVKKAMEVVKKNRRPECKHQYQTIREKVVEIKGCHDRGTTSLIIVGSWKKNRKKDYGDAAIGWKIMDNNSLVAQDGQKVKALDPCQAEMKAILFAMQRVDQLHIGSIRILTNSRFIINTFKSYPACRMDLVTICGDIIRVANALDNCSIEYCNKDKIRNVKNIAVGARKDR</sequence>
<dbReference type="InterPro" id="IPR002156">
    <property type="entry name" value="RNaseH_domain"/>
</dbReference>
<gene>
    <name evidence="4" type="primary">LOC130472141</name>
</gene>
<evidence type="ECO:0000313" key="4">
    <source>
        <dbReference type="RefSeq" id="XP_056698571.1"/>
    </source>
</evidence>
<dbReference type="Gene3D" id="3.30.420.10">
    <property type="entry name" value="Ribonuclease H-like superfamily/Ribonuclease H"/>
    <property type="match status" value="1"/>
</dbReference>
<evidence type="ECO:0000259" key="1">
    <source>
        <dbReference type="Pfam" id="PF13456"/>
    </source>
</evidence>
<proteinExistence type="predicted"/>
<dbReference type="RefSeq" id="XP_056698571.1">
    <property type="nucleotide sequence ID" value="XM_056842593.1"/>
</dbReference>
<evidence type="ECO:0000259" key="2">
    <source>
        <dbReference type="Pfam" id="PF13966"/>
    </source>
</evidence>
<dbReference type="PANTHER" id="PTHR33116">
    <property type="entry name" value="REVERSE TRANSCRIPTASE ZINC-BINDING DOMAIN-CONTAINING PROTEIN-RELATED-RELATED"/>
    <property type="match status" value="1"/>
</dbReference>
<dbReference type="InterPro" id="IPR026960">
    <property type="entry name" value="RVT-Znf"/>
</dbReference>
<dbReference type="GeneID" id="130472141"/>
<accession>A0ABM3RSG8</accession>
<dbReference type="PANTHER" id="PTHR33116:SF78">
    <property type="entry name" value="OS12G0587133 PROTEIN"/>
    <property type="match status" value="1"/>
</dbReference>
<feature type="domain" description="Reverse transcriptase zinc-binding" evidence="2">
    <location>
        <begin position="334"/>
        <end position="403"/>
    </location>
</feature>
<dbReference type="Pfam" id="PF13966">
    <property type="entry name" value="zf-RVT"/>
    <property type="match status" value="1"/>
</dbReference>